<keyword evidence="3" id="KW-1185">Reference proteome</keyword>
<dbReference type="HOGENOM" id="CLU_986011_0_0_9"/>
<keyword evidence="1" id="KW-0472">Membrane</keyword>
<dbReference type="InterPro" id="IPR023298">
    <property type="entry name" value="ATPase_P-typ_TM_dom_sf"/>
</dbReference>
<evidence type="ECO:0000313" key="2">
    <source>
        <dbReference type="EMBL" id="AFQ46277.1"/>
    </source>
</evidence>
<reference evidence="2 3" key="1">
    <citation type="journal article" date="2012" name="J. Bacteriol.">
        <title>Complete genome sequences of Desulfosporosinus orientis DSM765T, Desulfosporosinus youngiae DSM17734T, Desulfosporosinus meridiei DSM13257T, and Desulfosporosinus acidiphilus DSM22704T.</title>
        <authorList>
            <person name="Pester M."/>
            <person name="Brambilla E."/>
            <person name="Alazard D."/>
            <person name="Rattei T."/>
            <person name="Weinmaier T."/>
            <person name="Han J."/>
            <person name="Lucas S."/>
            <person name="Lapidus A."/>
            <person name="Cheng J.F."/>
            <person name="Goodwin L."/>
            <person name="Pitluck S."/>
            <person name="Peters L."/>
            <person name="Ovchinnikova G."/>
            <person name="Teshima H."/>
            <person name="Detter J.C."/>
            <person name="Han C.S."/>
            <person name="Tapia R."/>
            <person name="Land M.L."/>
            <person name="Hauser L."/>
            <person name="Kyrpides N.C."/>
            <person name="Ivanova N.N."/>
            <person name="Pagani I."/>
            <person name="Huntmann M."/>
            <person name="Wei C.L."/>
            <person name="Davenport K.W."/>
            <person name="Daligault H."/>
            <person name="Chain P.S."/>
            <person name="Chen A."/>
            <person name="Mavromatis K."/>
            <person name="Markowitz V."/>
            <person name="Szeto E."/>
            <person name="Mikhailova N."/>
            <person name="Pati A."/>
            <person name="Wagner M."/>
            <person name="Woyke T."/>
            <person name="Ollivier B."/>
            <person name="Klenk H.P."/>
            <person name="Spring S."/>
            <person name="Loy A."/>
        </authorList>
    </citation>
    <scope>NUCLEOTIDE SEQUENCE [LARGE SCALE GENOMIC DNA]</scope>
    <source>
        <strain evidence="3">ATCC BAA-275 / DSM 13257 / NCIMB 13706 / S10</strain>
    </source>
</reference>
<dbReference type="SUPFAM" id="SSF81665">
    <property type="entry name" value="Calcium ATPase, transmembrane domain M"/>
    <property type="match status" value="1"/>
</dbReference>
<evidence type="ECO:0000256" key="1">
    <source>
        <dbReference type="SAM" id="Phobius"/>
    </source>
</evidence>
<dbReference type="RefSeq" id="WP_014905183.1">
    <property type="nucleotide sequence ID" value="NC_018515.1"/>
</dbReference>
<dbReference type="Proteomes" id="UP000005262">
    <property type="component" value="Chromosome"/>
</dbReference>
<dbReference type="KEGG" id="dmi:Desmer_4471"/>
<evidence type="ECO:0000313" key="3">
    <source>
        <dbReference type="Proteomes" id="UP000005262"/>
    </source>
</evidence>
<dbReference type="AlphaFoldDB" id="J7IWS1"/>
<feature type="transmembrane region" description="Helical" evidence="1">
    <location>
        <begin position="253"/>
        <end position="275"/>
    </location>
</feature>
<dbReference type="EMBL" id="CP003629">
    <property type="protein sequence ID" value="AFQ46277.1"/>
    <property type="molecule type" value="Genomic_DNA"/>
</dbReference>
<proteinExistence type="predicted"/>
<feature type="transmembrane region" description="Helical" evidence="1">
    <location>
        <begin position="163"/>
        <end position="184"/>
    </location>
</feature>
<reference evidence="3" key="2">
    <citation type="submission" date="2012-08" db="EMBL/GenBank/DDBJ databases">
        <title>Finished genome of Desulfosporosinus meridiei DSM 13257.</title>
        <authorList>
            <person name="Huntemann M."/>
            <person name="Wei C.-L."/>
            <person name="Han J."/>
            <person name="Detter J.C."/>
            <person name="Han C."/>
            <person name="Davenport K."/>
            <person name="Daligault H."/>
            <person name="Erkkila T."/>
            <person name="Gu W."/>
            <person name="Munk A.C.C."/>
            <person name="Teshima H."/>
            <person name="Xu Y."/>
            <person name="Chain P."/>
            <person name="Tapia R."/>
            <person name="Chen A."/>
            <person name="Krypides N."/>
            <person name="Mavromatis K."/>
            <person name="Markowitz V."/>
            <person name="Szeto E."/>
            <person name="Ivanova N."/>
            <person name="Mikhailova N."/>
            <person name="Ovchinnikova G."/>
            <person name="Pagani I."/>
            <person name="Pati A."/>
            <person name="Goodwin L."/>
            <person name="Peters L."/>
            <person name="Pitluck S."/>
            <person name="Woyke T."/>
            <person name="Pester M."/>
            <person name="Spring S."/>
            <person name="Ollivier B."/>
            <person name="Rattei T."/>
            <person name="Klenk H.-P."/>
            <person name="Wagner M."/>
            <person name="Loy A."/>
        </authorList>
    </citation>
    <scope>NUCLEOTIDE SEQUENCE [LARGE SCALE GENOMIC DNA]</scope>
    <source>
        <strain evidence="3">ATCC BAA-275 / DSM 13257 / NCIMB 13706 / S10</strain>
    </source>
</reference>
<name>J7IWS1_DESMD</name>
<gene>
    <name evidence="2" type="ordered locus">Desmer_4471</name>
</gene>
<accession>J7IWS1</accession>
<keyword evidence="1" id="KW-1133">Transmembrane helix</keyword>
<organism evidence="2 3">
    <name type="scientific">Desulfosporosinus meridiei (strain ATCC BAA-275 / DSM 13257 / KCTC 12902 / NCIMB 13706 / S10)</name>
    <dbReference type="NCBI Taxonomy" id="768704"/>
    <lineage>
        <taxon>Bacteria</taxon>
        <taxon>Bacillati</taxon>
        <taxon>Bacillota</taxon>
        <taxon>Clostridia</taxon>
        <taxon>Eubacteriales</taxon>
        <taxon>Desulfitobacteriaceae</taxon>
        <taxon>Desulfosporosinus</taxon>
    </lineage>
</organism>
<feature type="transmembrane region" description="Helical" evidence="1">
    <location>
        <begin position="12"/>
        <end position="30"/>
    </location>
</feature>
<feature type="transmembrane region" description="Helical" evidence="1">
    <location>
        <begin position="221"/>
        <end position="241"/>
    </location>
</feature>
<sequence length="282" mass="32861">MDFLGTWESVLSIGGIILAIFGILATKYYYDKSEKKFIKALETERARIKEEYSNFLAKNLVKMKLEEEEIILSRETVKLSILGKFNRTNILSEPNDKEIDEIITRTYSIIEEQEFVSTSVKRYILESLSKTIQQQHTLKSETIENRSEISNYQHLIDISSTQLLYILSGFSCLLLIIYYGISHYGIKSEFLMSVLIMVFIAIPFMFMANMPFNFFNPSLSFYFKLHSYFNIGLVTVLMLIGKTLNKNDPLYNVFSNIIMWSLATLPISYFLFITIKKFKKKD</sequence>
<keyword evidence="1" id="KW-0812">Transmembrane</keyword>
<protein>
    <submittedName>
        <fullName evidence="2">Uncharacterized protein</fullName>
    </submittedName>
</protein>
<feature type="transmembrane region" description="Helical" evidence="1">
    <location>
        <begin position="190"/>
        <end position="209"/>
    </location>
</feature>